<dbReference type="InterPro" id="IPR023828">
    <property type="entry name" value="Peptidase_S8_Ser-AS"/>
</dbReference>
<proteinExistence type="inferred from homology"/>
<dbReference type="PANTHER" id="PTHR10795">
    <property type="entry name" value="PROPROTEIN CONVERTASE SUBTILISIN/KEXIN"/>
    <property type="match status" value="1"/>
</dbReference>
<comment type="similarity">
    <text evidence="1 6">Belongs to the peptidase S8 family.</text>
</comment>
<dbReference type="AlphaFoldDB" id="A0AAV7HRC1"/>
<dbReference type="GO" id="GO:0005840">
    <property type="term" value="C:ribosome"/>
    <property type="evidence" value="ECO:0007669"/>
    <property type="project" value="InterPro"/>
</dbReference>
<dbReference type="InterPro" id="IPR036852">
    <property type="entry name" value="Peptidase_S8/S53_dom_sf"/>
</dbReference>
<comment type="caution">
    <text evidence="6">Lacks conserved residue(s) required for the propagation of feature annotation.</text>
</comment>
<dbReference type="EMBL" id="JAGFBR010000001">
    <property type="protein sequence ID" value="KAH0470329.1"/>
    <property type="molecule type" value="Genomic_DNA"/>
</dbReference>
<evidence type="ECO:0000256" key="6">
    <source>
        <dbReference type="PROSITE-ProRule" id="PRU01240"/>
    </source>
</evidence>
<evidence type="ECO:0000256" key="2">
    <source>
        <dbReference type="ARBA" id="ARBA00022670"/>
    </source>
</evidence>
<dbReference type="Gene3D" id="3.40.50.200">
    <property type="entry name" value="Peptidase S8/S53 domain"/>
    <property type="match status" value="1"/>
</dbReference>
<evidence type="ECO:0000256" key="3">
    <source>
        <dbReference type="ARBA" id="ARBA00022729"/>
    </source>
</evidence>
<evidence type="ECO:0000259" key="7">
    <source>
        <dbReference type="Pfam" id="PF00082"/>
    </source>
</evidence>
<evidence type="ECO:0000313" key="8">
    <source>
        <dbReference type="EMBL" id="KAH0470329.1"/>
    </source>
</evidence>
<accession>A0AAV7HRC1</accession>
<protein>
    <recommendedName>
        <fullName evidence="7">Peptidase S8/S53 domain-containing protein</fullName>
    </recommendedName>
</protein>
<gene>
    <name evidence="8" type="ORF">IEQ34_000052</name>
</gene>
<dbReference type="InterPro" id="IPR045051">
    <property type="entry name" value="SBT"/>
</dbReference>
<evidence type="ECO:0000256" key="1">
    <source>
        <dbReference type="ARBA" id="ARBA00011073"/>
    </source>
</evidence>
<keyword evidence="3" id="KW-0732">Signal</keyword>
<evidence type="ECO:0000313" key="9">
    <source>
        <dbReference type="Proteomes" id="UP000775213"/>
    </source>
</evidence>
<dbReference type="Pfam" id="PF00082">
    <property type="entry name" value="Peptidase_S8"/>
    <property type="match status" value="1"/>
</dbReference>
<evidence type="ECO:0000256" key="4">
    <source>
        <dbReference type="ARBA" id="ARBA00022801"/>
    </source>
</evidence>
<feature type="domain" description="Peptidase S8/S53" evidence="7">
    <location>
        <begin position="119"/>
        <end position="205"/>
    </location>
</feature>
<dbReference type="InterPro" id="IPR000209">
    <property type="entry name" value="Peptidase_S8/S53_dom"/>
</dbReference>
<keyword evidence="2" id="KW-0645">Protease</keyword>
<reference evidence="8 9" key="1">
    <citation type="journal article" date="2021" name="Hortic Res">
        <title>Chromosome-scale assembly of the Dendrobium chrysotoxum genome enhances the understanding of orchid evolution.</title>
        <authorList>
            <person name="Zhang Y."/>
            <person name="Zhang G.Q."/>
            <person name="Zhang D."/>
            <person name="Liu X.D."/>
            <person name="Xu X.Y."/>
            <person name="Sun W.H."/>
            <person name="Yu X."/>
            <person name="Zhu X."/>
            <person name="Wang Z.W."/>
            <person name="Zhao X."/>
            <person name="Zhong W.Y."/>
            <person name="Chen H."/>
            <person name="Yin W.L."/>
            <person name="Huang T."/>
            <person name="Niu S.C."/>
            <person name="Liu Z.J."/>
        </authorList>
    </citation>
    <scope>NUCLEOTIDE SEQUENCE [LARGE SCALE GENOMIC DNA]</scope>
    <source>
        <strain evidence="8">Lindl</strain>
    </source>
</reference>
<dbReference type="GO" id="GO:0003735">
    <property type="term" value="F:structural constituent of ribosome"/>
    <property type="evidence" value="ECO:0007669"/>
    <property type="project" value="InterPro"/>
</dbReference>
<dbReference type="GO" id="GO:0006508">
    <property type="term" value="P:proteolysis"/>
    <property type="evidence" value="ECO:0007669"/>
    <property type="project" value="UniProtKB-KW"/>
</dbReference>
<keyword evidence="4" id="KW-0378">Hydrolase</keyword>
<keyword evidence="9" id="KW-1185">Reference proteome</keyword>
<comment type="caution">
    <text evidence="8">The sequence shown here is derived from an EMBL/GenBank/DDBJ whole genome shotgun (WGS) entry which is preliminary data.</text>
</comment>
<dbReference type="SUPFAM" id="SSF52743">
    <property type="entry name" value="Subtilisin-like"/>
    <property type="match status" value="1"/>
</dbReference>
<dbReference type="PROSITE" id="PS00138">
    <property type="entry name" value="SUBTILASE_SER"/>
    <property type="match status" value="1"/>
</dbReference>
<organism evidence="8 9">
    <name type="scientific">Dendrobium chrysotoxum</name>
    <name type="common">Orchid</name>
    <dbReference type="NCBI Taxonomy" id="161865"/>
    <lineage>
        <taxon>Eukaryota</taxon>
        <taxon>Viridiplantae</taxon>
        <taxon>Streptophyta</taxon>
        <taxon>Embryophyta</taxon>
        <taxon>Tracheophyta</taxon>
        <taxon>Spermatophyta</taxon>
        <taxon>Magnoliopsida</taxon>
        <taxon>Liliopsida</taxon>
        <taxon>Asparagales</taxon>
        <taxon>Orchidaceae</taxon>
        <taxon>Epidendroideae</taxon>
        <taxon>Malaxideae</taxon>
        <taxon>Dendrobiinae</taxon>
        <taxon>Dendrobium</taxon>
    </lineage>
</organism>
<dbReference type="Gene3D" id="3.50.30.30">
    <property type="match status" value="1"/>
</dbReference>
<dbReference type="Proteomes" id="UP000775213">
    <property type="component" value="Unassembled WGS sequence"/>
</dbReference>
<keyword evidence="5" id="KW-0720">Serine protease</keyword>
<dbReference type="PROSITE" id="PS51892">
    <property type="entry name" value="SUBTILASE"/>
    <property type="match status" value="1"/>
</dbReference>
<evidence type="ECO:0000256" key="5">
    <source>
        <dbReference type="ARBA" id="ARBA00022825"/>
    </source>
</evidence>
<dbReference type="GO" id="GO:0006412">
    <property type="term" value="P:translation"/>
    <property type="evidence" value="ECO:0007669"/>
    <property type="project" value="InterPro"/>
</dbReference>
<dbReference type="GO" id="GO:0004252">
    <property type="term" value="F:serine-type endopeptidase activity"/>
    <property type="evidence" value="ECO:0007669"/>
    <property type="project" value="InterPro"/>
</dbReference>
<name>A0AAV7HRC1_DENCH</name>
<sequence length="265" mass="28984">MHQRLPSLASEVSNGFFTPYQSSFCLDSSLNKTMARGKALICHHSGSYSESRIGKSIVVKKAGGIRMILVDETENDVALPFVILAVIVGKRTGERIQHYVTRTKIARSLILPAKTVIGSRRAPRVAAFSSKGPNLLTPGILKPDITAPGLNILAAWSPADNKKEFNILSGTSMACPHITALAALIKAIHPSWSPSAIKSALMTTVIDVLHLGRPNVSKAELKEKLAKLYEIFVFKFRMHFGGGKSIGFGLIYAKKFEPKYRLIRM</sequence>
<dbReference type="CDD" id="cd02120">
    <property type="entry name" value="PA_subtilisin_like"/>
    <property type="match status" value="1"/>
</dbReference>